<dbReference type="AlphaFoldDB" id="A0A8X6Y7B9"/>
<dbReference type="InterPro" id="IPR000210">
    <property type="entry name" value="BTB/POZ_dom"/>
</dbReference>
<gene>
    <name evidence="2" type="ORF">TNIN_216811</name>
</gene>
<evidence type="ECO:0000313" key="3">
    <source>
        <dbReference type="Proteomes" id="UP000886998"/>
    </source>
</evidence>
<dbReference type="OrthoDB" id="6437200at2759"/>
<reference evidence="2" key="1">
    <citation type="submission" date="2020-08" db="EMBL/GenBank/DDBJ databases">
        <title>Multicomponent nature underlies the extraordinary mechanical properties of spider dragline silk.</title>
        <authorList>
            <person name="Kono N."/>
            <person name="Nakamura H."/>
            <person name="Mori M."/>
            <person name="Yoshida Y."/>
            <person name="Ohtoshi R."/>
            <person name="Malay A.D."/>
            <person name="Moran D.A.P."/>
            <person name="Tomita M."/>
            <person name="Numata K."/>
            <person name="Arakawa K."/>
        </authorList>
    </citation>
    <scope>NUCLEOTIDE SEQUENCE</scope>
</reference>
<feature type="domain" description="BTB" evidence="1">
    <location>
        <begin position="1"/>
        <end position="43"/>
    </location>
</feature>
<evidence type="ECO:0000313" key="2">
    <source>
        <dbReference type="EMBL" id="GFY65537.1"/>
    </source>
</evidence>
<accession>A0A8X6Y7B9</accession>
<dbReference type="PANTHER" id="PTHR24413">
    <property type="entry name" value="SPECKLE-TYPE POZ PROTEIN"/>
    <property type="match status" value="1"/>
</dbReference>
<proteinExistence type="predicted"/>
<organism evidence="2 3">
    <name type="scientific">Trichonephila inaurata madagascariensis</name>
    <dbReference type="NCBI Taxonomy" id="2747483"/>
    <lineage>
        <taxon>Eukaryota</taxon>
        <taxon>Metazoa</taxon>
        <taxon>Ecdysozoa</taxon>
        <taxon>Arthropoda</taxon>
        <taxon>Chelicerata</taxon>
        <taxon>Arachnida</taxon>
        <taxon>Araneae</taxon>
        <taxon>Araneomorphae</taxon>
        <taxon>Entelegynae</taxon>
        <taxon>Araneoidea</taxon>
        <taxon>Nephilidae</taxon>
        <taxon>Trichonephila</taxon>
        <taxon>Trichonephila inaurata</taxon>
    </lineage>
</organism>
<comment type="caution">
    <text evidence="2">The sequence shown here is derived from an EMBL/GenBank/DDBJ whole genome shotgun (WGS) entry which is preliminary data.</text>
</comment>
<keyword evidence="3" id="KW-1185">Reference proteome</keyword>
<dbReference type="InterPro" id="IPR011333">
    <property type="entry name" value="SKP1/BTB/POZ_sf"/>
</dbReference>
<dbReference type="Proteomes" id="UP000886998">
    <property type="component" value="Unassembled WGS sequence"/>
</dbReference>
<sequence>MLIYIYTGNIDDLTTSNTENLLYAADKYQLMGLKKVCFQHLKSTVSDKNVLNVLVLGDIYDHDLKDFAMNYICNKVTKFSLMENTEEWKRLLIDKSELAIEVLISLVKVREIVGFR</sequence>
<dbReference type="Gene3D" id="1.25.40.420">
    <property type="match status" value="1"/>
</dbReference>
<protein>
    <recommendedName>
        <fullName evidence="1">BTB domain-containing protein</fullName>
    </recommendedName>
</protein>
<dbReference type="Pfam" id="PF00651">
    <property type="entry name" value="BTB"/>
    <property type="match status" value="1"/>
</dbReference>
<dbReference type="SUPFAM" id="SSF54695">
    <property type="entry name" value="POZ domain"/>
    <property type="match status" value="1"/>
</dbReference>
<dbReference type="EMBL" id="BMAV01015540">
    <property type="protein sequence ID" value="GFY65537.1"/>
    <property type="molecule type" value="Genomic_DNA"/>
</dbReference>
<name>A0A8X6Y7B9_9ARAC</name>
<dbReference type="Gene3D" id="3.30.710.10">
    <property type="entry name" value="Potassium Channel Kv1.1, Chain A"/>
    <property type="match status" value="1"/>
</dbReference>
<evidence type="ECO:0000259" key="1">
    <source>
        <dbReference type="Pfam" id="PF00651"/>
    </source>
</evidence>